<dbReference type="Proteomes" id="UP000255283">
    <property type="component" value="Unassembled WGS sequence"/>
</dbReference>
<organism evidence="1 2">
    <name type="scientific">Segatella buccae</name>
    <dbReference type="NCBI Taxonomy" id="28126"/>
    <lineage>
        <taxon>Bacteria</taxon>
        <taxon>Pseudomonadati</taxon>
        <taxon>Bacteroidota</taxon>
        <taxon>Bacteroidia</taxon>
        <taxon>Bacteroidales</taxon>
        <taxon>Prevotellaceae</taxon>
        <taxon>Segatella</taxon>
    </lineage>
</organism>
<sequence length="169" mass="19714">MKHILWMMGGWIVLMILADVLYEGRMRSLEDILHDEINQAEMKTYHDEQYGYDIVYPKFFGVEEDDGSGAKRFAYHGLTNIAIDTFVCRSIEHVFPQAKKKKNETGEVILDGDFQEDGRDFKNYRFHAKAVRSGKSWAVYRIVFQSGYEYSVQRLIRTVDAWNPLGCVK</sequence>
<dbReference type="EMBL" id="UGTJ01000001">
    <property type="protein sequence ID" value="SUB79192.1"/>
    <property type="molecule type" value="Genomic_DNA"/>
</dbReference>
<reference evidence="1 2" key="1">
    <citation type="submission" date="2018-06" db="EMBL/GenBank/DDBJ databases">
        <authorList>
            <consortium name="Pathogen Informatics"/>
            <person name="Doyle S."/>
        </authorList>
    </citation>
    <scope>NUCLEOTIDE SEQUENCE [LARGE SCALE GENOMIC DNA]</scope>
    <source>
        <strain evidence="1 2">NCTC13063</strain>
    </source>
</reference>
<evidence type="ECO:0000313" key="2">
    <source>
        <dbReference type="Proteomes" id="UP000255283"/>
    </source>
</evidence>
<dbReference type="AlphaFoldDB" id="A0AAQ1UH81"/>
<evidence type="ECO:0000313" key="1">
    <source>
        <dbReference type="EMBL" id="SUB79192.1"/>
    </source>
</evidence>
<protein>
    <submittedName>
        <fullName evidence="1">Uncharacterized protein</fullName>
    </submittedName>
</protein>
<gene>
    <name evidence="1" type="ORF">NCTC13063_00450</name>
</gene>
<accession>A0AAQ1UH81</accession>
<name>A0AAQ1UH81_9BACT</name>
<proteinExistence type="predicted"/>
<dbReference type="RefSeq" id="WP_115153131.1">
    <property type="nucleotide sequence ID" value="NZ_CALLWX010000024.1"/>
</dbReference>
<comment type="caution">
    <text evidence="1">The sequence shown here is derived from an EMBL/GenBank/DDBJ whole genome shotgun (WGS) entry which is preliminary data.</text>
</comment>